<organism evidence="1 2">
    <name type="scientific">Octadecabacter dasysiphoniae</name>
    <dbReference type="NCBI Taxonomy" id="2909341"/>
    <lineage>
        <taxon>Bacteria</taxon>
        <taxon>Pseudomonadati</taxon>
        <taxon>Pseudomonadota</taxon>
        <taxon>Alphaproteobacteria</taxon>
        <taxon>Rhodobacterales</taxon>
        <taxon>Roseobacteraceae</taxon>
        <taxon>Octadecabacter</taxon>
    </lineage>
</organism>
<sequence length="81" mass="8854">MPKLKLGPLVDDRPVKLTVELPAAVHRDLVAYADVLSRDTGQPIKDPTKLIAPMIAKFMATDRGFTSARRTMGAKKPTPLN</sequence>
<dbReference type="Proteomes" id="UP001200557">
    <property type="component" value="Unassembled WGS sequence"/>
</dbReference>
<name>A0ABS9D3K4_9RHOB</name>
<dbReference type="RefSeq" id="WP_235227216.1">
    <property type="nucleotide sequence ID" value="NZ_JAKGAQ010000006.1"/>
</dbReference>
<evidence type="ECO:0000313" key="2">
    <source>
        <dbReference type="Proteomes" id="UP001200557"/>
    </source>
</evidence>
<proteinExistence type="predicted"/>
<dbReference type="EMBL" id="JAKGAQ010000006">
    <property type="protein sequence ID" value="MCF2872883.1"/>
    <property type="molecule type" value="Genomic_DNA"/>
</dbReference>
<dbReference type="InterPro" id="IPR018733">
    <property type="entry name" value="DUF2274"/>
</dbReference>
<accession>A0ABS9D3K4</accession>
<reference evidence="1 2" key="1">
    <citation type="submission" date="2022-01" db="EMBL/GenBank/DDBJ databases">
        <title>Octadecabacter sp. nov., isolated from a marine alga.</title>
        <authorList>
            <person name="Jin M.S."/>
            <person name="Kim H.M."/>
            <person name="Han D.M."/>
            <person name="Jung J.J."/>
            <person name="Jeon C.O."/>
        </authorList>
    </citation>
    <scope>NUCLEOTIDE SEQUENCE [LARGE SCALE GENOMIC DNA]</scope>
    <source>
        <strain evidence="1 2">G9-8</strain>
    </source>
</reference>
<dbReference type="Pfam" id="PF10038">
    <property type="entry name" value="DUF2274"/>
    <property type="match status" value="1"/>
</dbReference>
<gene>
    <name evidence="1" type="ORF">L0664_17585</name>
</gene>
<protein>
    <submittedName>
        <fullName evidence="1">DUF2274 domain-containing protein</fullName>
    </submittedName>
</protein>
<comment type="caution">
    <text evidence="1">The sequence shown here is derived from an EMBL/GenBank/DDBJ whole genome shotgun (WGS) entry which is preliminary data.</text>
</comment>
<keyword evidence="2" id="KW-1185">Reference proteome</keyword>
<evidence type="ECO:0000313" key="1">
    <source>
        <dbReference type="EMBL" id="MCF2872883.1"/>
    </source>
</evidence>